<accession>A0A0D9QG97</accession>
<proteinExistence type="predicted"/>
<dbReference type="VEuPathDB" id="PlasmoDB:AK88_04301"/>
<feature type="compositionally biased region" description="Polar residues" evidence="1">
    <location>
        <begin position="506"/>
        <end position="516"/>
    </location>
</feature>
<feature type="compositionally biased region" description="Low complexity" evidence="1">
    <location>
        <begin position="43"/>
        <end position="68"/>
    </location>
</feature>
<evidence type="ECO:0008006" key="5">
    <source>
        <dbReference type="Google" id="ProtNLM"/>
    </source>
</evidence>
<feature type="compositionally biased region" description="Pro residues" evidence="1">
    <location>
        <begin position="406"/>
        <end position="422"/>
    </location>
</feature>
<keyword evidence="2" id="KW-0472">Membrane</keyword>
<keyword evidence="2" id="KW-0812">Transmembrane</keyword>
<feature type="compositionally biased region" description="Gly residues" evidence="1">
    <location>
        <begin position="69"/>
        <end position="79"/>
    </location>
</feature>
<dbReference type="AlphaFoldDB" id="A0A0D9QG97"/>
<feature type="region of interest" description="Disordered" evidence="1">
    <location>
        <begin position="19"/>
        <end position="89"/>
    </location>
</feature>
<evidence type="ECO:0000256" key="1">
    <source>
        <dbReference type="SAM" id="MobiDB-lite"/>
    </source>
</evidence>
<feature type="compositionally biased region" description="Polar residues" evidence="1">
    <location>
        <begin position="452"/>
        <end position="467"/>
    </location>
</feature>
<evidence type="ECO:0000313" key="4">
    <source>
        <dbReference type="Proteomes" id="UP000054561"/>
    </source>
</evidence>
<dbReference type="GeneID" id="24269615"/>
<feature type="compositionally biased region" description="Low complexity" evidence="1">
    <location>
        <begin position="392"/>
        <end position="405"/>
    </location>
</feature>
<name>A0A0D9QG97_PLAFR</name>
<feature type="region of interest" description="Disordered" evidence="1">
    <location>
        <begin position="358"/>
        <end position="547"/>
    </location>
</feature>
<organism evidence="3 4">
    <name type="scientific">Plasmodium fragile</name>
    <dbReference type="NCBI Taxonomy" id="5857"/>
    <lineage>
        <taxon>Eukaryota</taxon>
        <taxon>Sar</taxon>
        <taxon>Alveolata</taxon>
        <taxon>Apicomplexa</taxon>
        <taxon>Aconoidasida</taxon>
        <taxon>Haemosporida</taxon>
        <taxon>Plasmodiidae</taxon>
        <taxon>Plasmodium</taxon>
        <taxon>Plasmodium (Plasmodium)</taxon>
    </lineage>
</organism>
<gene>
    <name evidence="3" type="ORF">AK88_04301</name>
</gene>
<keyword evidence="4" id="KW-1185">Reference proteome</keyword>
<sequence length="660" mass="70685">MGKVRDGIKEYVEDIKEAVKKSEEEGNIEEMLKKKKQEAAMGKPAPATPVAAKPVATTTGQGGTTSSPGGDGGKGGGRAGPKEGVQTAPAGECQGERLSQWGHKTVYVVHPHNKEHLEKLNKVLQEFTEYMEKYKEHADAFGANCYNVGWEDISSDGHFYMGQTVADVVRCRVMSVAWAFANGWHKSTQHTQDRVRMDPEEENRLRCEVANIFGHLLKEKYCPHQEQWKRGVEYSRIALKKMQSTGKNGAGVVAGPVIDGRCTACGYHGHERLPGVVNWDIADWLLYDAKILHGIENIERGANCNKKWKEYTKGKMKEGEPTRVDETKITAIKDTEKKIVEEATRVIEKAKVAVEQEIEKQKGNSSAGPELADTGGGSTTTTRPGSPPQAPASPVLPAAPAGPAEGPSPPPPEEPPAPPAPGAPGNTDDTRDATSTGPHEQSGEETCKATLDKNQLTTGSVVITPTCTPDEDLGGGQTLTDAIAHGTVAKDDNVDSNQAPAAKSLEPSTRTSSDTTILDRMNPQNPEPPSPDSPASNHPRDYDPHSTGFCFLDSSGAECQDLTKSSATGPYSVFGETEKTVDPPSWTGYVPGLDDVANGFVPPIPADGTLSSSNNNQSPGKVDYAVPDLTDAVLTATTPVLFFLSAVTVALLGYSLWKER</sequence>
<reference evidence="3 4" key="1">
    <citation type="submission" date="2014-03" db="EMBL/GenBank/DDBJ databases">
        <title>The Genome Sequence of Plasmodium fragile nilgiri.</title>
        <authorList>
            <consortium name="The Broad Institute Genomics Platform"/>
            <consortium name="The Broad Institute Genome Sequencing Center for Infectious Disease"/>
            <person name="Neafsey D."/>
            <person name="Duraisingh M."/>
            <person name="Young S.K."/>
            <person name="Zeng Q."/>
            <person name="Gargeya S."/>
            <person name="Abouelleil A."/>
            <person name="Alvarado L."/>
            <person name="Chapman S.B."/>
            <person name="Gainer-Dewar J."/>
            <person name="Goldberg J."/>
            <person name="Griggs A."/>
            <person name="Gujja S."/>
            <person name="Hansen M."/>
            <person name="Howarth C."/>
            <person name="Imamovic A."/>
            <person name="Larimer J."/>
            <person name="Pearson M."/>
            <person name="Poon T.W."/>
            <person name="Priest M."/>
            <person name="Roberts A."/>
            <person name="Saif S."/>
            <person name="Shea T."/>
            <person name="Sykes S."/>
            <person name="Wortman J."/>
            <person name="Nusbaum C."/>
            <person name="Birren B."/>
        </authorList>
    </citation>
    <scope>NUCLEOTIDE SEQUENCE [LARGE SCALE GENOMIC DNA]</scope>
    <source>
        <strain evidence="4">nilgiri</strain>
    </source>
</reference>
<evidence type="ECO:0000256" key="2">
    <source>
        <dbReference type="SAM" id="Phobius"/>
    </source>
</evidence>
<evidence type="ECO:0000313" key="3">
    <source>
        <dbReference type="EMBL" id="KJP86044.1"/>
    </source>
</evidence>
<protein>
    <recommendedName>
        <fullName evidence="5">Schizont-infected cell agglutination extracellular alpha domain-containing protein</fullName>
    </recommendedName>
</protein>
<keyword evidence="2" id="KW-1133">Transmembrane helix</keyword>
<feature type="transmembrane region" description="Helical" evidence="2">
    <location>
        <begin position="640"/>
        <end position="657"/>
    </location>
</feature>
<dbReference type="RefSeq" id="XP_012337334.1">
    <property type="nucleotide sequence ID" value="XM_012481911.1"/>
</dbReference>
<dbReference type="Proteomes" id="UP000054561">
    <property type="component" value="Unassembled WGS sequence"/>
</dbReference>
<dbReference type="EMBL" id="KQ001703">
    <property type="protein sequence ID" value="KJP86044.1"/>
    <property type="molecule type" value="Genomic_DNA"/>
</dbReference>
<feature type="compositionally biased region" description="Basic and acidic residues" evidence="1">
    <location>
        <begin position="441"/>
        <end position="451"/>
    </location>
</feature>